<dbReference type="EMBL" id="BAABIA010000005">
    <property type="protein sequence ID" value="GAA5141823.1"/>
    <property type="molecule type" value="Genomic_DNA"/>
</dbReference>
<proteinExistence type="predicted"/>
<organism evidence="1 2">
    <name type="scientific">Prosthecobacter algae</name>
    <dbReference type="NCBI Taxonomy" id="1144682"/>
    <lineage>
        <taxon>Bacteria</taxon>
        <taxon>Pseudomonadati</taxon>
        <taxon>Verrucomicrobiota</taxon>
        <taxon>Verrucomicrobiia</taxon>
        <taxon>Verrucomicrobiales</taxon>
        <taxon>Verrucomicrobiaceae</taxon>
        <taxon>Prosthecobacter</taxon>
    </lineage>
</organism>
<accession>A0ABP9PAA5</accession>
<sequence length="65" mass="7306">MQKTVQLGLEKGVGLGTLILFGKFIERRHQRLRHKHASIAAKVAVFVRHYRERSNRGSSHGGRAG</sequence>
<evidence type="ECO:0000313" key="2">
    <source>
        <dbReference type="Proteomes" id="UP001499852"/>
    </source>
</evidence>
<comment type="caution">
    <text evidence="1">The sequence shown here is derived from an EMBL/GenBank/DDBJ whole genome shotgun (WGS) entry which is preliminary data.</text>
</comment>
<protein>
    <submittedName>
        <fullName evidence="1">Uncharacterized protein</fullName>
    </submittedName>
</protein>
<name>A0ABP9PAA5_9BACT</name>
<dbReference type="Proteomes" id="UP001499852">
    <property type="component" value="Unassembled WGS sequence"/>
</dbReference>
<evidence type="ECO:0000313" key="1">
    <source>
        <dbReference type="EMBL" id="GAA5141823.1"/>
    </source>
</evidence>
<reference evidence="2" key="1">
    <citation type="journal article" date="2019" name="Int. J. Syst. Evol. Microbiol.">
        <title>The Global Catalogue of Microorganisms (GCM) 10K type strain sequencing project: providing services to taxonomists for standard genome sequencing and annotation.</title>
        <authorList>
            <consortium name="The Broad Institute Genomics Platform"/>
            <consortium name="The Broad Institute Genome Sequencing Center for Infectious Disease"/>
            <person name="Wu L."/>
            <person name="Ma J."/>
        </authorList>
    </citation>
    <scope>NUCLEOTIDE SEQUENCE [LARGE SCALE GENOMIC DNA]</scope>
    <source>
        <strain evidence="2">JCM 18053</strain>
    </source>
</reference>
<gene>
    <name evidence="1" type="ORF">GCM10023213_26710</name>
</gene>
<keyword evidence="2" id="KW-1185">Reference proteome</keyword>